<evidence type="ECO:0000313" key="1">
    <source>
        <dbReference type="EMBL" id="CAK5090224.1"/>
    </source>
</evidence>
<proteinExistence type="predicted"/>
<gene>
    <name evidence="1" type="ORF">MENTE1834_LOCUS37996</name>
</gene>
<sequence length="56" mass="6644">MPRGYLRMNLDCILNFSFYTTPMSKNFKCSVSASQTILFFIHFSQFSIINFYLIFV</sequence>
<keyword evidence="2" id="KW-1185">Reference proteome</keyword>
<protein>
    <submittedName>
        <fullName evidence="1">Uncharacterized protein</fullName>
    </submittedName>
</protein>
<dbReference type="Proteomes" id="UP001497535">
    <property type="component" value="Unassembled WGS sequence"/>
</dbReference>
<comment type="caution">
    <text evidence="1">The sequence shown here is derived from an EMBL/GenBank/DDBJ whole genome shotgun (WGS) entry which is preliminary data.</text>
</comment>
<reference evidence="1" key="1">
    <citation type="submission" date="2023-11" db="EMBL/GenBank/DDBJ databases">
        <authorList>
            <person name="Poullet M."/>
        </authorList>
    </citation>
    <scope>NUCLEOTIDE SEQUENCE</scope>
    <source>
        <strain evidence="1">E1834</strain>
    </source>
</reference>
<evidence type="ECO:0000313" key="2">
    <source>
        <dbReference type="Proteomes" id="UP001497535"/>
    </source>
</evidence>
<dbReference type="EMBL" id="CAVMJV010000081">
    <property type="protein sequence ID" value="CAK5090224.1"/>
    <property type="molecule type" value="Genomic_DNA"/>
</dbReference>
<name>A0ACB1AHE0_MELEN</name>
<accession>A0ACB1AHE0</accession>
<organism evidence="1 2">
    <name type="scientific">Meloidogyne enterolobii</name>
    <name type="common">Root-knot nematode worm</name>
    <name type="synonym">Meloidogyne mayaguensis</name>
    <dbReference type="NCBI Taxonomy" id="390850"/>
    <lineage>
        <taxon>Eukaryota</taxon>
        <taxon>Metazoa</taxon>
        <taxon>Ecdysozoa</taxon>
        <taxon>Nematoda</taxon>
        <taxon>Chromadorea</taxon>
        <taxon>Rhabditida</taxon>
        <taxon>Tylenchina</taxon>
        <taxon>Tylenchomorpha</taxon>
        <taxon>Tylenchoidea</taxon>
        <taxon>Meloidogynidae</taxon>
        <taxon>Meloidogyninae</taxon>
        <taxon>Meloidogyne</taxon>
    </lineage>
</organism>